<evidence type="ECO:0000256" key="4">
    <source>
        <dbReference type="ARBA" id="ARBA00022692"/>
    </source>
</evidence>
<dbReference type="PROSITE" id="PS50928">
    <property type="entry name" value="ABC_TM1"/>
    <property type="match status" value="1"/>
</dbReference>
<reference evidence="9 10" key="1">
    <citation type="journal article" date="2021" name="ISME Commun">
        <title>Automated analysis of genomic sequences facilitates high-throughput and comprehensive description of bacteria.</title>
        <authorList>
            <person name="Hitch T.C.A."/>
        </authorList>
    </citation>
    <scope>NUCLEOTIDE SEQUENCE [LARGE SCALE GENOMIC DNA]</scope>
    <source>
        <strain evidence="9 10">Sanger_18</strain>
    </source>
</reference>
<dbReference type="EMBL" id="JAOQKJ010000004">
    <property type="protein sequence ID" value="MCU6744105.1"/>
    <property type="molecule type" value="Genomic_DNA"/>
</dbReference>
<feature type="transmembrane region" description="Helical" evidence="7">
    <location>
        <begin position="25"/>
        <end position="44"/>
    </location>
</feature>
<keyword evidence="4 7" id="KW-0812">Transmembrane</keyword>
<feature type="transmembrane region" description="Helical" evidence="7">
    <location>
        <begin position="97"/>
        <end position="122"/>
    </location>
</feature>
<dbReference type="PANTHER" id="PTHR43386">
    <property type="entry name" value="OLIGOPEPTIDE TRANSPORT SYSTEM PERMEASE PROTEIN APPC"/>
    <property type="match status" value="1"/>
</dbReference>
<dbReference type="InterPro" id="IPR050366">
    <property type="entry name" value="BP-dependent_transpt_permease"/>
</dbReference>
<evidence type="ECO:0000259" key="8">
    <source>
        <dbReference type="PROSITE" id="PS50928"/>
    </source>
</evidence>
<dbReference type="RefSeq" id="WP_118797737.1">
    <property type="nucleotide sequence ID" value="NZ_JAOQKJ010000004.1"/>
</dbReference>
<dbReference type="CDD" id="cd06261">
    <property type="entry name" value="TM_PBP2"/>
    <property type="match status" value="1"/>
</dbReference>
<gene>
    <name evidence="9" type="ORF">OCV77_06285</name>
</gene>
<dbReference type="Gene3D" id="1.10.3720.10">
    <property type="entry name" value="MetI-like"/>
    <property type="match status" value="1"/>
</dbReference>
<evidence type="ECO:0000256" key="1">
    <source>
        <dbReference type="ARBA" id="ARBA00004651"/>
    </source>
</evidence>
<dbReference type="InterPro" id="IPR035906">
    <property type="entry name" value="MetI-like_sf"/>
</dbReference>
<dbReference type="SUPFAM" id="SSF161098">
    <property type="entry name" value="MetI-like"/>
    <property type="match status" value="1"/>
</dbReference>
<dbReference type="InterPro" id="IPR025966">
    <property type="entry name" value="OppC_N"/>
</dbReference>
<keyword evidence="3" id="KW-1003">Cell membrane</keyword>
<evidence type="ECO:0000256" key="6">
    <source>
        <dbReference type="ARBA" id="ARBA00023136"/>
    </source>
</evidence>
<comment type="similarity">
    <text evidence="7">Belongs to the binding-protein-dependent transport system permease family.</text>
</comment>
<keyword evidence="2 7" id="KW-0813">Transport</keyword>
<comment type="subcellular location">
    <subcellularLocation>
        <location evidence="1 7">Cell membrane</location>
        <topology evidence="1 7">Multi-pass membrane protein</topology>
    </subcellularLocation>
</comment>
<feature type="transmembrane region" description="Helical" evidence="7">
    <location>
        <begin position="129"/>
        <end position="149"/>
    </location>
</feature>
<evidence type="ECO:0000256" key="7">
    <source>
        <dbReference type="RuleBase" id="RU363032"/>
    </source>
</evidence>
<evidence type="ECO:0000256" key="5">
    <source>
        <dbReference type="ARBA" id="ARBA00022989"/>
    </source>
</evidence>
<keyword evidence="5 7" id="KW-1133">Transmembrane helix</keyword>
<proteinExistence type="inferred from homology"/>
<keyword evidence="10" id="KW-1185">Reference proteome</keyword>
<evidence type="ECO:0000256" key="2">
    <source>
        <dbReference type="ARBA" id="ARBA00022448"/>
    </source>
</evidence>
<dbReference type="Proteomes" id="UP001652432">
    <property type="component" value="Unassembled WGS sequence"/>
</dbReference>
<name>A0ABT2T1H9_9FIRM</name>
<keyword evidence="6 7" id="KW-0472">Membrane</keyword>
<evidence type="ECO:0000256" key="3">
    <source>
        <dbReference type="ARBA" id="ARBA00022475"/>
    </source>
</evidence>
<feature type="transmembrane region" description="Helical" evidence="7">
    <location>
        <begin position="257"/>
        <end position="279"/>
    </location>
</feature>
<sequence length="293" mass="32190">MLNKEILRSKWKEFKLSAYLLNRNLLTRISMIVLLLLILSAIFAPMLSPYPEDAINATHPEIALQAPSAAHIFGTDELGRDILSKTIYGIRISLSSALITVFFAMVVGTLLGAIAGSVGGILDEIIMRITDIFLSFPSLLLAIVIAAFLGPSLEHAQMAMVISWWPWYTRIMRGEAISIKERQYIKAADTIGTPKLISIFKHIIPNGLSPIIIQASQDMGAVVLTVASLGFLGLGAQPPTPEWGLMVSTSKSYFMNAWWYTVYPGAAIFITVLVFNVIGDGLREVLDPKTRKI</sequence>
<evidence type="ECO:0000313" key="9">
    <source>
        <dbReference type="EMBL" id="MCU6744105.1"/>
    </source>
</evidence>
<comment type="caution">
    <text evidence="9">The sequence shown here is derived from an EMBL/GenBank/DDBJ whole genome shotgun (WGS) entry which is preliminary data.</text>
</comment>
<organism evidence="9 10">
    <name type="scientific">Suilimivivens aceti</name>
    <dbReference type="NCBI Taxonomy" id="2981774"/>
    <lineage>
        <taxon>Bacteria</taxon>
        <taxon>Bacillati</taxon>
        <taxon>Bacillota</taxon>
        <taxon>Clostridia</taxon>
        <taxon>Lachnospirales</taxon>
        <taxon>Lachnospiraceae</taxon>
        <taxon>Suilimivivens</taxon>
    </lineage>
</organism>
<feature type="domain" description="ABC transmembrane type-1" evidence="8">
    <location>
        <begin position="90"/>
        <end position="279"/>
    </location>
</feature>
<dbReference type="Pfam" id="PF00528">
    <property type="entry name" value="BPD_transp_1"/>
    <property type="match status" value="1"/>
</dbReference>
<protein>
    <submittedName>
        <fullName evidence="9">ABC transporter permease</fullName>
    </submittedName>
</protein>
<dbReference type="PANTHER" id="PTHR43386:SF1">
    <property type="entry name" value="D,D-DIPEPTIDE TRANSPORT SYSTEM PERMEASE PROTEIN DDPC-RELATED"/>
    <property type="match status" value="1"/>
</dbReference>
<evidence type="ECO:0000313" key="10">
    <source>
        <dbReference type="Proteomes" id="UP001652432"/>
    </source>
</evidence>
<dbReference type="Pfam" id="PF12911">
    <property type="entry name" value="OppC_N"/>
    <property type="match status" value="1"/>
</dbReference>
<accession>A0ABT2T1H9</accession>
<dbReference type="InterPro" id="IPR000515">
    <property type="entry name" value="MetI-like"/>
</dbReference>